<keyword evidence="3" id="KW-0012">Acyltransferase</keyword>
<keyword evidence="7" id="KW-0456">Lyase</keyword>
<dbReference type="GO" id="GO:0016829">
    <property type="term" value="F:lyase activity"/>
    <property type="evidence" value="ECO:0007669"/>
    <property type="project" value="UniProtKB-KW"/>
</dbReference>
<evidence type="ECO:0000259" key="6">
    <source>
        <dbReference type="Pfam" id="PF16114"/>
    </source>
</evidence>
<proteinExistence type="predicted"/>
<comment type="catalytic activity">
    <reaction evidence="4">
        <text>oxaloacetate + acetyl-CoA + ADP + phosphate = citrate + ATP + CoA</text>
        <dbReference type="Rhea" id="RHEA:21160"/>
        <dbReference type="ChEBI" id="CHEBI:16452"/>
        <dbReference type="ChEBI" id="CHEBI:16947"/>
        <dbReference type="ChEBI" id="CHEBI:30616"/>
        <dbReference type="ChEBI" id="CHEBI:43474"/>
        <dbReference type="ChEBI" id="CHEBI:57287"/>
        <dbReference type="ChEBI" id="CHEBI:57288"/>
        <dbReference type="ChEBI" id="CHEBI:456216"/>
        <dbReference type="EC" id="2.3.3.8"/>
    </reaction>
</comment>
<keyword evidence="2" id="KW-0547">Nucleotide-binding</keyword>
<dbReference type="Gene3D" id="3.40.50.261">
    <property type="entry name" value="Succinyl-CoA synthetase domains"/>
    <property type="match status" value="1"/>
</dbReference>
<evidence type="ECO:0000259" key="5">
    <source>
        <dbReference type="Pfam" id="PF08442"/>
    </source>
</evidence>
<dbReference type="PANTHER" id="PTHR11815">
    <property type="entry name" value="SUCCINYL-COA SYNTHETASE BETA CHAIN"/>
    <property type="match status" value="1"/>
</dbReference>
<keyword evidence="1" id="KW-0436">Ligase</keyword>
<reference evidence="7 8" key="1">
    <citation type="submission" date="2024-03" db="EMBL/GenBank/DDBJ databases">
        <title>Novel species of the genus Variovorax.</title>
        <authorList>
            <person name="Liu Q."/>
            <person name="Xin Y.-H."/>
        </authorList>
    </citation>
    <scope>NUCLEOTIDE SEQUENCE [LARGE SCALE GENOMIC DNA]</scope>
    <source>
        <strain evidence="7 8">KACC 18900</strain>
    </source>
</reference>
<feature type="domain" description="ATP-grasp fold succinyl-CoA synthetase-type" evidence="5">
    <location>
        <begin position="53"/>
        <end position="197"/>
    </location>
</feature>
<dbReference type="Proteomes" id="UP001385892">
    <property type="component" value="Unassembled WGS sequence"/>
</dbReference>
<gene>
    <name evidence="7" type="ORF">WKW82_06660</name>
</gene>
<comment type="caution">
    <text evidence="7">The sequence shown here is derived from an EMBL/GenBank/DDBJ whole genome shotgun (WGS) entry which is preliminary data.</text>
</comment>
<dbReference type="InterPro" id="IPR032263">
    <property type="entry name" value="Citrate-bd"/>
</dbReference>
<dbReference type="PANTHER" id="PTHR11815:SF10">
    <property type="entry name" value="SUCCINATE--COA LIGASE [GDP-FORMING] SUBUNIT BETA, MITOCHONDRIAL"/>
    <property type="match status" value="1"/>
</dbReference>
<evidence type="ECO:0000256" key="1">
    <source>
        <dbReference type="ARBA" id="ARBA00022598"/>
    </source>
</evidence>
<keyword evidence="8" id="KW-1185">Reference proteome</keyword>
<feature type="domain" description="ATP-citrate synthase citrate-binding" evidence="6">
    <location>
        <begin position="241"/>
        <end position="401"/>
    </location>
</feature>
<name>A0ABU8WFM4_9BURK</name>
<organism evidence="7 8">
    <name type="scientific">Variovorax rhizosphaerae</name>
    <dbReference type="NCBI Taxonomy" id="1836200"/>
    <lineage>
        <taxon>Bacteria</taxon>
        <taxon>Pseudomonadati</taxon>
        <taxon>Pseudomonadota</taxon>
        <taxon>Betaproteobacteria</taxon>
        <taxon>Burkholderiales</taxon>
        <taxon>Comamonadaceae</taxon>
        <taxon>Variovorax</taxon>
    </lineage>
</organism>
<evidence type="ECO:0000313" key="8">
    <source>
        <dbReference type="Proteomes" id="UP001385892"/>
    </source>
</evidence>
<evidence type="ECO:0000313" key="7">
    <source>
        <dbReference type="EMBL" id="MEJ8846321.1"/>
    </source>
</evidence>
<sequence length="492" mass="52678">MQLTGMLHGAKLLEHVEFPTAEVLGPDASEGQIQDLIKRHGQVFIKPLFRGGVGKKGKSGLIGKASDLKTALAEKERLYFAEHKHGNATAKANGVTFEGGVPAEHEIYFSITDDTRFRAPTITITHKGGVDIEELGKDEIRTVPFDALTGLKAFVIANALTDIGAPREVISPLVQHLPKLWELMHHYGMTTLELNPIRMRADKNGRLTPVACDFKCGFDRDDPRVARLNLPDHLFAADVSAFEQEVNELRTHQGQSDVFVINEKGTILAPTFGGGANSLVTEVLGEAASISSDFGGNPPYEKMKEVARICYRHFLRQSNVLFIIGGKSNNTDIHETLRAMGDALREHFSQHGPTPLYVVVGRGGPNLVRGFGALAEACDALGVPYRFFGFDSAISEVVNYAKKVDEWMRAEGRAQIAAHLGIAAPVQDTPVQSTARPTDHVTATATAPTAAALTATPAAAPATGAAIDHAADMATATAAPATNHAALQAAAH</sequence>
<dbReference type="InterPro" id="IPR016102">
    <property type="entry name" value="Succinyl-CoA_synth-like"/>
</dbReference>
<dbReference type="EMBL" id="JBBKZT010000003">
    <property type="protein sequence ID" value="MEJ8846321.1"/>
    <property type="molecule type" value="Genomic_DNA"/>
</dbReference>
<evidence type="ECO:0000256" key="3">
    <source>
        <dbReference type="ARBA" id="ARBA00023315"/>
    </source>
</evidence>
<evidence type="ECO:0000256" key="4">
    <source>
        <dbReference type="ARBA" id="ARBA00047593"/>
    </source>
</evidence>
<protein>
    <submittedName>
        <fullName evidence="7">ATP citrate lyase citrate-binding domain-containing protein</fullName>
    </submittedName>
</protein>
<keyword evidence="3" id="KW-0808">Transferase</keyword>
<dbReference type="Pfam" id="PF16114">
    <property type="entry name" value="Citrate_bind"/>
    <property type="match status" value="1"/>
</dbReference>
<accession>A0ABU8WFM4</accession>
<dbReference type="Gene3D" id="3.30.470.20">
    <property type="entry name" value="ATP-grasp fold, B domain"/>
    <property type="match status" value="1"/>
</dbReference>
<dbReference type="SUPFAM" id="SSF56059">
    <property type="entry name" value="Glutathione synthetase ATP-binding domain-like"/>
    <property type="match status" value="1"/>
</dbReference>
<dbReference type="InterPro" id="IPR013650">
    <property type="entry name" value="ATP-grasp_succ-CoA_synth-type"/>
</dbReference>
<evidence type="ECO:0000256" key="2">
    <source>
        <dbReference type="ARBA" id="ARBA00022741"/>
    </source>
</evidence>
<dbReference type="RefSeq" id="WP_340341488.1">
    <property type="nucleotide sequence ID" value="NZ_JBBKZT010000003.1"/>
</dbReference>
<dbReference type="Pfam" id="PF08442">
    <property type="entry name" value="ATP-grasp_2"/>
    <property type="match status" value="1"/>
</dbReference>